<comment type="caution">
    <text evidence="2">The sequence shown here is derived from an EMBL/GenBank/DDBJ whole genome shotgun (WGS) entry which is preliminary data.</text>
</comment>
<evidence type="ECO:0000259" key="1">
    <source>
        <dbReference type="Pfam" id="PF04965"/>
    </source>
</evidence>
<proteinExistence type="predicted"/>
<protein>
    <submittedName>
        <fullName evidence="2">Type VI secretion system baseplate subunit TssE</fullName>
    </submittedName>
</protein>
<dbReference type="Pfam" id="PF04965">
    <property type="entry name" value="GPW_gp25"/>
    <property type="match status" value="1"/>
</dbReference>
<dbReference type="RefSeq" id="WP_345534848.1">
    <property type="nucleotide sequence ID" value="NZ_BAABLD010000017.1"/>
</dbReference>
<keyword evidence="3" id="KW-1185">Reference proteome</keyword>
<gene>
    <name evidence="2" type="primary">tssE_2</name>
    <name evidence="2" type="ORF">GCM10025770_39430</name>
</gene>
<dbReference type="SUPFAM" id="SSF160719">
    <property type="entry name" value="gpW/gp25-like"/>
    <property type="match status" value="1"/>
</dbReference>
<dbReference type="PANTHER" id="PTHR38595">
    <property type="entry name" value="CYTOPLASMIC PROTEIN-RELATED"/>
    <property type="match status" value="1"/>
</dbReference>
<reference evidence="3" key="1">
    <citation type="journal article" date="2019" name="Int. J. Syst. Evol. Microbiol.">
        <title>The Global Catalogue of Microorganisms (GCM) 10K type strain sequencing project: providing services to taxonomists for standard genome sequencing and annotation.</title>
        <authorList>
            <consortium name="The Broad Institute Genomics Platform"/>
            <consortium name="The Broad Institute Genome Sequencing Center for Infectious Disease"/>
            <person name="Wu L."/>
            <person name="Ma J."/>
        </authorList>
    </citation>
    <scope>NUCLEOTIDE SEQUENCE [LARGE SCALE GENOMIC DNA]</scope>
    <source>
        <strain evidence="3">JCM 18715</strain>
    </source>
</reference>
<sequence length="163" mass="18347">MAGFLPTLFERLFDDAPHREAEADPLRRWSVDELKDSVIRDLESLLNNRAALSADHFVRFPESHRSVASYGMEDFVGLSLANPGDRELICNTLARTIEHHEPRLRDVVVHLEADRSSIGCLQFGISAVLYVAPANEPVSFDALLQPNTQQYSIARSRLHPANR</sequence>
<dbReference type="Proteomes" id="UP001500547">
    <property type="component" value="Unassembled WGS sequence"/>
</dbReference>
<dbReference type="InterPro" id="IPR007048">
    <property type="entry name" value="IraD/Gp25-like"/>
</dbReference>
<organism evidence="2 3">
    <name type="scientific">Viridibacterium curvum</name>
    <dbReference type="NCBI Taxonomy" id="1101404"/>
    <lineage>
        <taxon>Bacteria</taxon>
        <taxon>Pseudomonadati</taxon>
        <taxon>Pseudomonadota</taxon>
        <taxon>Betaproteobacteria</taxon>
        <taxon>Rhodocyclales</taxon>
        <taxon>Rhodocyclaceae</taxon>
        <taxon>Viridibacterium</taxon>
    </lineage>
</organism>
<evidence type="ECO:0000313" key="3">
    <source>
        <dbReference type="Proteomes" id="UP001500547"/>
    </source>
</evidence>
<evidence type="ECO:0000313" key="2">
    <source>
        <dbReference type="EMBL" id="GAA5172748.1"/>
    </source>
</evidence>
<dbReference type="PANTHER" id="PTHR38595:SF1">
    <property type="entry name" value="TYPE VI SECRETION SYSTEM COMPONENT TSSE1"/>
    <property type="match status" value="1"/>
</dbReference>
<dbReference type="EMBL" id="BAABLD010000017">
    <property type="protein sequence ID" value="GAA5172748.1"/>
    <property type="molecule type" value="Genomic_DNA"/>
</dbReference>
<dbReference type="InterPro" id="IPR017737">
    <property type="entry name" value="TssE1-like"/>
</dbReference>
<name>A0ABP9R8J4_9RHOO</name>
<dbReference type="InterPro" id="IPR053176">
    <property type="entry name" value="T6SS_TssE1-like"/>
</dbReference>
<accession>A0ABP9R8J4</accession>
<dbReference type="NCBIfam" id="TIGR03357">
    <property type="entry name" value="VI_zyme"/>
    <property type="match status" value="1"/>
</dbReference>
<feature type="domain" description="IraD/Gp25-like" evidence="1">
    <location>
        <begin position="33"/>
        <end position="133"/>
    </location>
</feature>